<keyword evidence="2" id="KW-1185">Reference proteome</keyword>
<evidence type="ECO:0000313" key="1">
    <source>
        <dbReference type="EMBL" id="KAI8543301.1"/>
    </source>
</evidence>
<name>A0ACC0MRC2_RHOML</name>
<comment type="caution">
    <text evidence="1">The sequence shown here is derived from an EMBL/GenBank/DDBJ whole genome shotgun (WGS) entry which is preliminary data.</text>
</comment>
<dbReference type="Proteomes" id="UP001062846">
    <property type="component" value="Chromosome 8"/>
</dbReference>
<protein>
    <submittedName>
        <fullName evidence="1">Uncharacterized protein</fullName>
    </submittedName>
</protein>
<organism evidence="1 2">
    <name type="scientific">Rhododendron molle</name>
    <name type="common">Chinese azalea</name>
    <name type="synonym">Azalea mollis</name>
    <dbReference type="NCBI Taxonomy" id="49168"/>
    <lineage>
        <taxon>Eukaryota</taxon>
        <taxon>Viridiplantae</taxon>
        <taxon>Streptophyta</taxon>
        <taxon>Embryophyta</taxon>
        <taxon>Tracheophyta</taxon>
        <taxon>Spermatophyta</taxon>
        <taxon>Magnoliopsida</taxon>
        <taxon>eudicotyledons</taxon>
        <taxon>Gunneridae</taxon>
        <taxon>Pentapetalae</taxon>
        <taxon>asterids</taxon>
        <taxon>Ericales</taxon>
        <taxon>Ericaceae</taxon>
        <taxon>Ericoideae</taxon>
        <taxon>Rhodoreae</taxon>
        <taxon>Rhododendron</taxon>
    </lineage>
</organism>
<proteinExistence type="predicted"/>
<evidence type="ECO:0000313" key="2">
    <source>
        <dbReference type="Proteomes" id="UP001062846"/>
    </source>
</evidence>
<sequence length="310" mass="35613">MGLREPEKFETSPRGAKNLRRAIGRQKIRDGPLGGEKFEMSLGEVKKFETSPQEATSLGRPKNSRQALGRRKIRDGPSGGRKIRDEPSRGEKFETSPREANGYFRNLGIDNSRLAACVEALEAEMAFYRGEIEELNTQIARLIKTIRSLRRSVQLAGLLLRSTGCQEWPSQCYAPYQAVFSSRNRAEWVDFFRRQRAETISWRCRWLDLPPMTVHYMGPQWVVLAGLGAFTFYIPYRIQRPLSLRQEAPAEVLVDVVLPLFIHSVLCHYQRFWRTREVTDAHPYPSVAVRGSYRKWLRRDIAARAGAQGN</sequence>
<reference evidence="1" key="1">
    <citation type="submission" date="2022-02" db="EMBL/GenBank/DDBJ databases">
        <title>Plant Genome Project.</title>
        <authorList>
            <person name="Zhang R.-G."/>
        </authorList>
    </citation>
    <scope>NUCLEOTIDE SEQUENCE</scope>
    <source>
        <strain evidence="1">AT1</strain>
    </source>
</reference>
<dbReference type="EMBL" id="CM046395">
    <property type="protein sequence ID" value="KAI8543301.1"/>
    <property type="molecule type" value="Genomic_DNA"/>
</dbReference>
<accession>A0ACC0MRC2</accession>
<gene>
    <name evidence="1" type="ORF">RHMOL_Rhmol08G0205900</name>
</gene>